<dbReference type="STRING" id="223786.SAMN05216234_1543"/>
<dbReference type="Proteomes" id="UP000199227">
    <property type="component" value="Unassembled WGS sequence"/>
</dbReference>
<dbReference type="Gene3D" id="3.90.550.10">
    <property type="entry name" value="Spore Coat Polysaccharide Biosynthesis Protein SpsA, Chain A"/>
    <property type="match status" value="1"/>
</dbReference>
<accession>A0A1I5U3N1</accession>
<dbReference type="Pfam" id="PF02348">
    <property type="entry name" value="CTP_transf_3"/>
    <property type="match status" value="1"/>
</dbReference>
<dbReference type="PANTHER" id="PTHR21485">
    <property type="entry name" value="HAD SUPERFAMILY MEMBERS CMAS AND KDSC"/>
    <property type="match status" value="1"/>
</dbReference>
<dbReference type="CDD" id="cd02513">
    <property type="entry name" value="CMP-NeuAc_Synthase"/>
    <property type="match status" value="1"/>
</dbReference>
<dbReference type="SUPFAM" id="SSF53756">
    <property type="entry name" value="UDP-Glycosyltransferase/glycogen phosphorylase"/>
    <property type="match status" value="1"/>
</dbReference>
<dbReference type="InterPro" id="IPR029044">
    <property type="entry name" value="Nucleotide-diphossugar_trans"/>
</dbReference>
<reference evidence="1 2" key="1">
    <citation type="submission" date="2016-10" db="EMBL/GenBank/DDBJ databases">
        <authorList>
            <person name="de Groot N.N."/>
        </authorList>
    </citation>
    <scope>NUCLEOTIDE SEQUENCE [LARGE SCALE GENOMIC DNA]</scope>
    <source>
        <strain evidence="1 2">EP1-55-1</strain>
    </source>
</reference>
<proteinExistence type="predicted"/>
<dbReference type="GO" id="GO:0008781">
    <property type="term" value="F:N-acylneuraminate cytidylyltransferase activity"/>
    <property type="evidence" value="ECO:0007669"/>
    <property type="project" value="TreeGrafter"/>
</dbReference>
<dbReference type="SUPFAM" id="SSF53448">
    <property type="entry name" value="Nucleotide-diphospho-sugar transferases"/>
    <property type="match status" value="1"/>
</dbReference>
<dbReference type="EMBL" id="FOXB01000054">
    <property type="protein sequence ID" value="SFP89821.1"/>
    <property type="molecule type" value="Genomic_DNA"/>
</dbReference>
<evidence type="ECO:0000313" key="2">
    <source>
        <dbReference type="Proteomes" id="UP000199227"/>
    </source>
</evidence>
<organism evidence="1 2">
    <name type="scientific">Hydrogenimonas thermophila</name>
    <dbReference type="NCBI Taxonomy" id="223786"/>
    <lineage>
        <taxon>Bacteria</taxon>
        <taxon>Pseudomonadati</taxon>
        <taxon>Campylobacterota</taxon>
        <taxon>Epsilonproteobacteria</taxon>
        <taxon>Campylobacterales</taxon>
        <taxon>Hydrogenimonadaceae</taxon>
        <taxon>Hydrogenimonas</taxon>
    </lineage>
</organism>
<evidence type="ECO:0000313" key="1">
    <source>
        <dbReference type="EMBL" id="SFP89821.1"/>
    </source>
</evidence>
<dbReference type="AlphaFoldDB" id="A0A1I5U3N1"/>
<sequence>MSNVLIIIPARGGSKGIPRKNLRNLAGKPLIKYSIDTALNSKYRPDVVVSSDDDEILSITKKSGAIPFKRDKDNATDKSTLDPVIYEVYTAMKDKSKKNYDIVVTMQPTSPLLKTSTLDRAIEKILTSQTIDTIISAIDDTHLTWKKVDGKYLPNYEKRLNRQYLTPIYKETGGFLITKSKFISPNNRIGKSVDLFLLESSEAIDIDTYEDWNICEFYLKRKKILFVVSGYPEIGLGHVYNTLIVANDILNHDLKFLVDNKSQLAYDIVNSKNYPVYIQKYDNIIDDILELSPDVIINDCLDTDSTYIKSLKQHNISVINFEDLGSGAEYADLVINAIYPEKMILPNHYYGPDYVLLRDEFILSAKHKVTESVTNVLVAFGGVDPNNYTYKVIKSIYDYCIDKEITIHVVTGFGYDKYESLKPFDRVKIHKNVKNISDYMVMANIAFISAGRTVFEIASIGTPSIVLAQNERELKHFFASESNGFLNLGLGTQVSNQDILSHFKILVESTSTRQYMQNLMHKHDLIGGRKRVNLLINQFLEKL</sequence>
<dbReference type="InterPro" id="IPR003329">
    <property type="entry name" value="Cytidylyl_trans"/>
</dbReference>
<protein>
    <submittedName>
        <fullName evidence="1">CMP-N-acetylneuraminic acid synthetase</fullName>
    </submittedName>
</protein>
<dbReference type="Gene3D" id="3.40.50.11190">
    <property type="match status" value="1"/>
</dbReference>
<keyword evidence="2" id="KW-1185">Reference proteome</keyword>
<dbReference type="InterPro" id="IPR050793">
    <property type="entry name" value="CMP-NeuNAc_synthase"/>
</dbReference>
<name>A0A1I5U3N1_9BACT</name>
<dbReference type="Gene3D" id="3.40.50.2000">
    <property type="entry name" value="Glycogen Phosphorylase B"/>
    <property type="match status" value="1"/>
</dbReference>
<gene>
    <name evidence="1" type="ORF">SAMN05216234_1543</name>
</gene>
<dbReference type="PANTHER" id="PTHR21485:SF3">
    <property type="entry name" value="N-ACYLNEURAMINATE CYTIDYLYLTRANSFERASE"/>
    <property type="match status" value="1"/>
</dbReference>